<sequence>MVKAPNSRWDPKHRETNILICESAFYRRLTQVKICAQAILLQYIPNMKELKWTEYEERRRQNFAGGLNAIYDALVFFDDLYPRDMMVVDGNLERKHDFETEQFDNTRQYYRRPRNTGMAELMT</sequence>
<accession>A0A8A1ML97</accession>
<dbReference type="Proteomes" id="UP000663671">
    <property type="component" value="Chromosome 3"/>
</dbReference>
<protein>
    <submittedName>
        <fullName evidence="1">Uncharacterized protein</fullName>
    </submittedName>
</protein>
<proteinExistence type="predicted"/>
<reference evidence="1" key="1">
    <citation type="submission" date="2021-01" db="EMBL/GenBank/DDBJ databases">
        <title>Chromosome-level genome assembly of a human fungal pathogen reveals clustering of transcriptionally co-regulated genes.</title>
        <authorList>
            <person name="Voorhies M."/>
            <person name="Cohen S."/>
            <person name="Shea T.P."/>
            <person name="Petrus S."/>
            <person name="Munoz J.F."/>
            <person name="Poplawski S."/>
            <person name="Goldman W.E."/>
            <person name="Michael T."/>
            <person name="Cuomo C.A."/>
            <person name="Sil A."/>
            <person name="Beyhan S."/>
        </authorList>
    </citation>
    <scope>NUCLEOTIDE SEQUENCE</scope>
    <source>
        <strain evidence="1">WU24</strain>
    </source>
</reference>
<gene>
    <name evidence="1" type="ORF">I7I51_06277</name>
</gene>
<evidence type="ECO:0000313" key="1">
    <source>
        <dbReference type="EMBL" id="QSS65434.1"/>
    </source>
</evidence>
<dbReference type="VEuPathDB" id="FungiDB:I7I51_06277"/>
<dbReference type="OrthoDB" id="4187898at2759"/>
<dbReference type="EMBL" id="CP069115">
    <property type="protein sequence ID" value="QSS65434.1"/>
    <property type="molecule type" value="Genomic_DNA"/>
</dbReference>
<dbReference type="AlphaFoldDB" id="A0A8A1ML97"/>
<evidence type="ECO:0000313" key="2">
    <source>
        <dbReference type="Proteomes" id="UP000663671"/>
    </source>
</evidence>
<organism evidence="1 2">
    <name type="scientific">Ajellomyces capsulatus</name>
    <name type="common">Darling's disease fungus</name>
    <name type="synonym">Histoplasma capsulatum</name>
    <dbReference type="NCBI Taxonomy" id="5037"/>
    <lineage>
        <taxon>Eukaryota</taxon>
        <taxon>Fungi</taxon>
        <taxon>Dikarya</taxon>
        <taxon>Ascomycota</taxon>
        <taxon>Pezizomycotina</taxon>
        <taxon>Eurotiomycetes</taxon>
        <taxon>Eurotiomycetidae</taxon>
        <taxon>Onygenales</taxon>
        <taxon>Ajellomycetaceae</taxon>
        <taxon>Histoplasma</taxon>
    </lineage>
</organism>
<name>A0A8A1ML97_AJECA</name>